<dbReference type="RefSeq" id="WP_126825149.1">
    <property type="nucleotide sequence ID" value="NZ_JBHLWU010000002.1"/>
</dbReference>
<dbReference type="OrthoDB" id="2233792at2"/>
<proteinExistence type="predicted"/>
<dbReference type="Pfam" id="PF09669">
    <property type="entry name" value="Phage_pRha"/>
    <property type="match status" value="1"/>
</dbReference>
<name>A0A430AH59_9ENTE</name>
<dbReference type="AlphaFoldDB" id="A0A430AH59"/>
<organism evidence="1 2">
    <name type="scientific">Vagococcus entomophilus</name>
    <dbReference type="NCBI Taxonomy" id="1160095"/>
    <lineage>
        <taxon>Bacteria</taxon>
        <taxon>Bacillati</taxon>
        <taxon>Bacillota</taxon>
        <taxon>Bacilli</taxon>
        <taxon>Lactobacillales</taxon>
        <taxon>Enterococcaceae</taxon>
        <taxon>Vagococcus</taxon>
    </lineage>
</organism>
<comment type="caution">
    <text evidence="1">The sequence shown here is derived from an EMBL/GenBank/DDBJ whole genome shotgun (WGS) entry which is preliminary data.</text>
</comment>
<gene>
    <name evidence="1" type="ORF">CBF30_08485</name>
</gene>
<sequence length="207" mass="24417">MEIVFTENNLLGDEPFTTDEVIAEYAEVKRTSVTRLIRKYLDDLKGVGKLGFQIRPSDSGQKIKIYHLNEQQATLIITYLDNTEPVRRFKKMLVEQFFIMKQELMKRQIIREMEKPVRKGLTDTIKEYMPDDKWAYGNITRLLCKTVTNHNPKQLKELRNAKNSHSLMDVLTSEEFESYQSLEQKVVTLIELGMDYYKIKEVISRKE</sequence>
<keyword evidence="2" id="KW-1185">Reference proteome</keyword>
<dbReference type="EMBL" id="NGJZ01000002">
    <property type="protein sequence ID" value="RSU07279.1"/>
    <property type="molecule type" value="Genomic_DNA"/>
</dbReference>
<protein>
    <submittedName>
        <fullName evidence="1">Uncharacterized protein</fullName>
    </submittedName>
</protein>
<dbReference type="Proteomes" id="UP000288669">
    <property type="component" value="Unassembled WGS sequence"/>
</dbReference>
<evidence type="ECO:0000313" key="2">
    <source>
        <dbReference type="Proteomes" id="UP000288669"/>
    </source>
</evidence>
<evidence type="ECO:0000313" key="1">
    <source>
        <dbReference type="EMBL" id="RSU07279.1"/>
    </source>
</evidence>
<accession>A0A430AH59</accession>
<reference evidence="1 2" key="1">
    <citation type="submission" date="2017-05" db="EMBL/GenBank/DDBJ databases">
        <title>Vagococcus spp. assemblies.</title>
        <authorList>
            <person name="Gulvik C.A."/>
        </authorList>
    </citation>
    <scope>NUCLEOTIDE SEQUENCE [LARGE SCALE GENOMIC DNA]</scope>
    <source>
        <strain evidence="1 2">DSM 24756</strain>
    </source>
</reference>
<dbReference type="InterPro" id="IPR014054">
    <property type="entry name" value="Phage_regulatory_Rha"/>
</dbReference>